<accession>A0ABR2D939</accession>
<evidence type="ECO:0000313" key="3">
    <source>
        <dbReference type="Proteomes" id="UP001472677"/>
    </source>
</evidence>
<name>A0ABR2D939_9ROSI</name>
<dbReference type="EMBL" id="JBBPBM010000034">
    <property type="protein sequence ID" value="KAK8532502.1"/>
    <property type="molecule type" value="Genomic_DNA"/>
</dbReference>
<feature type="domain" description="RNase H type-1" evidence="1">
    <location>
        <begin position="172"/>
        <end position="233"/>
    </location>
</feature>
<proteinExistence type="predicted"/>
<dbReference type="InterPro" id="IPR002156">
    <property type="entry name" value="RNaseH_domain"/>
</dbReference>
<organism evidence="2 3">
    <name type="scientific">Hibiscus sabdariffa</name>
    <name type="common">roselle</name>
    <dbReference type="NCBI Taxonomy" id="183260"/>
    <lineage>
        <taxon>Eukaryota</taxon>
        <taxon>Viridiplantae</taxon>
        <taxon>Streptophyta</taxon>
        <taxon>Embryophyta</taxon>
        <taxon>Tracheophyta</taxon>
        <taxon>Spermatophyta</taxon>
        <taxon>Magnoliopsida</taxon>
        <taxon>eudicotyledons</taxon>
        <taxon>Gunneridae</taxon>
        <taxon>Pentapetalae</taxon>
        <taxon>rosids</taxon>
        <taxon>malvids</taxon>
        <taxon>Malvales</taxon>
        <taxon>Malvaceae</taxon>
        <taxon>Malvoideae</taxon>
        <taxon>Hibiscus</taxon>
    </lineage>
</organism>
<reference evidence="2 3" key="1">
    <citation type="journal article" date="2024" name="G3 (Bethesda)">
        <title>Genome assembly of Hibiscus sabdariffa L. provides insights into metabolisms of medicinal natural products.</title>
        <authorList>
            <person name="Kim T."/>
        </authorList>
    </citation>
    <scope>NUCLEOTIDE SEQUENCE [LARGE SCALE GENOMIC DNA]</scope>
    <source>
        <strain evidence="2">TK-2024</strain>
        <tissue evidence="2">Old leaves</tissue>
    </source>
</reference>
<sequence length="263" mass="30013">MPTKVADMVTNDGNWNWNIINNILPHQVLRRVSAVIPPNPTFGSDTPSWRWEENRLFSSSSAYKALEPRSEEENGKIWKLIWSQHLPQRIRGVEDVEHILRRCPKARLTWASMLSPTNLHGLAPLNLQDWIAANLGSSSSFTFEEDWPSYFAVTCWQLWKRRCSLLFNEDYVEKIEVETDNVEVARILDRTSNVFSENAMALSIGALLTLDWDIVTRHIPRTVNGVADRLAKLSRGLTGEEFQFTEPPGEVAAAMFEDLNSSD</sequence>
<dbReference type="InterPro" id="IPR044730">
    <property type="entry name" value="RNase_H-like_dom_plant"/>
</dbReference>
<dbReference type="Pfam" id="PF13456">
    <property type="entry name" value="RVT_3"/>
    <property type="match status" value="1"/>
</dbReference>
<comment type="caution">
    <text evidence="2">The sequence shown here is derived from an EMBL/GenBank/DDBJ whole genome shotgun (WGS) entry which is preliminary data.</text>
</comment>
<dbReference type="Proteomes" id="UP001472677">
    <property type="component" value="Unassembled WGS sequence"/>
</dbReference>
<gene>
    <name evidence="2" type="ORF">V6N12_053942</name>
</gene>
<keyword evidence="3" id="KW-1185">Reference proteome</keyword>
<evidence type="ECO:0000313" key="2">
    <source>
        <dbReference type="EMBL" id="KAK8532502.1"/>
    </source>
</evidence>
<protein>
    <recommendedName>
        <fullName evidence="1">RNase H type-1 domain-containing protein</fullName>
    </recommendedName>
</protein>
<evidence type="ECO:0000259" key="1">
    <source>
        <dbReference type="Pfam" id="PF13456"/>
    </source>
</evidence>
<dbReference type="CDD" id="cd06222">
    <property type="entry name" value="RNase_H_like"/>
    <property type="match status" value="1"/>
</dbReference>